<reference evidence="18 19" key="1">
    <citation type="journal article" date="2018" name="Nat. Ecol. Evol.">
        <title>Genomic signatures of mitonuclear coevolution across populations of Tigriopus californicus.</title>
        <authorList>
            <person name="Barreto F.S."/>
            <person name="Watson E.T."/>
            <person name="Lima T.G."/>
            <person name="Willett C.S."/>
            <person name="Edmands S."/>
            <person name="Li W."/>
            <person name="Burton R.S."/>
        </authorList>
    </citation>
    <scope>NUCLEOTIDE SEQUENCE [LARGE SCALE GENOMIC DNA]</scope>
    <source>
        <strain evidence="18 19">San Diego</strain>
    </source>
</reference>
<accession>A0A553NEZ2</accession>
<dbReference type="PANTHER" id="PTHR13462:SF10">
    <property type="entry name" value="CALCIUM UNIPORTER PROTEIN, MITOCHONDRIAL"/>
    <property type="match status" value="1"/>
</dbReference>
<feature type="region of interest" description="Disordered" evidence="16">
    <location>
        <begin position="396"/>
        <end position="418"/>
    </location>
</feature>
<keyword evidence="10 15" id="KW-0406">Ion transport</keyword>
<evidence type="ECO:0000256" key="7">
    <source>
        <dbReference type="ARBA" id="ARBA00022792"/>
    </source>
</evidence>
<dbReference type="EMBL" id="VCGU01000458">
    <property type="protein sequence ID" value="TRY64014.1"/>
    <property type="molecule type" value="Genomic_DNA"/>
</dbReference>
<keyword evidence="6 15" id="KW-0812">Transmembrane</keyword>
<comment type="caution">
    <text evidence="18">The sequence shown here is derived from an EMBL/GenBank/DDBJ whole genome shotgun (WGS) entry which is preliminary data.</text>
</comment>
<evidence type="ECO:0000259" key="17">
    <source>
        <dbReference type="Pfam" id="PF04678"/>
    </source>
</evidence>
<name>A0A553NEZ2_TIGCA</name>
<keyword evidence="4 15" id="KW-0109">Calcium transport</keyword>
<feature type="compositionally biased region" description="Gly residues" evidence="16">
    <location>
        <begin position="408"/>
        <end position="418"/>
    </location>
</feature>
<gene>
    <name evidence="18" type="ORF">TCAL_05575</name>
</gene>
<dbReference type="PANTHER" id="PTHR13462">
    <property type="entry name" value="CALCIUM UNIPORTER PROTEIN, MITOCHONDRIAL"/>
    <property type="match status" value="1"/>
</dbReference>
<evidence type="ECO:0000256" key="11">
    <source>
        <dbReference type="ARBA" id="ARBA00023128"/>
    </source>
</evidence>
<keyword evidence="19" id="KW-1185">Reference proteome</keyword>
<evidence type="ECO:0000256" key="14">
    <source>
        <dbReference type="ARBA" id="ARBA00036634"/>
    </source>
</evidence>
<comment type="domain">
    <text evidence="15">The selectivity filter, in which calcium ions are arranged in single file, is composed of two acidic rings separated by one helical turn along the central axis of the channel pore.</text>
</comment>
<evidence type="ECO:0000313" key="19">
    <source>
        <dbReference type="Proteomes" id="UP000318571"/>
    </source>
</evidence>
<keyword evidence="12 15" id="KW-0472">Membrane</keyword>
<feature type="domain" description="Calcium uniporter protein C-terminal" evidence="17">
    <location>
        <begin position="126"/>
        <end position="334"/>
    </location>
</feature>
<evidence type="ECO:0000256" key="13">
    <source>
        <dbReference type="ARBA" id="ARBA00023303"/>
    </source>
</evidence>
<keyword evidence="5 15" id="KW-0107">Calcium channel</keyword>
<sequence>MLTNKLLRQLLNTQVNTYVPIWSCRVRDNLIPLRVGRCASRWLNAQGSVPPYSCSVAKLSTNSDDDHGASPTSSPNFPTKATVSVEMKYGLPQITVPLPSRNEPCVFTLKPITHTVGDFLEMLQKEDAGIDRAVIRNIDGIRIASTTSIQNLMQSGEFDLMINDVPYRIRPPFKEHFDDLVVVEKDLENVGNIRSLVGELYEALHVEEHQAAQEQRMIQEIESLKQELGPLERQRQLLADYAQRRTKHLTWLGLGLMSVQFGVLARLTWWEYSWDIMEPVTYFVTYGTAIACYAYFTLTNQDYILPDVRDRQYLFSFYKKARREDWNVQRYNHLQEDMQRIEQDLQRLRDPISLKLPASLTAKHAGLGKRDGSPGGILGAQINIGNIKNMIKDKFKSGAGGVNSSEGNTGGTGPSSSN</sequence>
<evidence type="ECO:0000256" key="5">
    <source>
        <dbReference type="ARBA" id="ARBA00022673"/>
    </source>
</evidence>
<dbReference type="GO" id="GO:0036444">
    <property type="term" value="P:calcium import into the mitochondrion"/>
    <property type="evidence" value="ECO:0007669"/>
    <property type="project" value="TreeGrafter"/>
</dbReference>
<evidence type="ECO:0000256" key="15">
    <source>
        <dbReference type="RuleBase" id="RU367035"/>
    </source>
</evidence>
<dbReference type="AlphaFoldDB" id="A0A553NEZ2"/>
<comment type="function">
    <text evidence="15">Mitochondrial inner membrane calcium uniporter that mediates calcium uptake into mitochondria. Mitochondrial calcium homeostasis plays key roles in cellular physiology and regulates cell bioenergetics, cytoplasmic calcium signals and activation of cell death pathways.</text>
</comment>
<dbReference type="InterPro" id="IPR039055">
    <property type="entry name" value="MCU_fam"/>
</dbReference>
<dbReference type="OMA" id="CRECNAN"/>
<evidence type="ECO:0000256" key="1">
    <source>
        <dbReference type="ARBA" id="ARBA00004448"/>
    </source>
</evidence>
<evidence type="ECO:0000256" key="2">
    <source>
        <dbReference type="ARBA" id="ARBA00005653"/>
    </source>
</evidence>
<evidence type="ECO:0000256" key="9">
    <source>
        <dbReference type="ARBA" id="ARBA00022989"/>
    </source>
</evidence>
<organism evidence="18 19">
    <name type="scientific">Tigriopus californicus</name>
    <name type="common">Marine copepod</name>
    <dbReference type="NCBI Taxonomy" id="6832"/>
    <lineage>
        <taxon>Eukaryota</taxon>
        <taxon>Metazoa</taxon>
        <taxon>Ecdysozoa</taxon>
        <taxon>Arthropoda</taxon>
        <taxon>Crustacea</taxon>
        <taxon>Multicrustacea</taxon>
        <taxon>Hexanauplia</taxon>
        <taxon>Copepoda</taxon>
        <taxon>Harpacticoida</taxon>
        <taxon>Harpacticidae</taxon>
        <taxon>Tigriopus</taxon>
    </lineage>
</organism>
<dbReference type="GO" id="GO:1990246">
    <property type="term" value="C:uniplex complex"/>
    <property type="evidence" value="ECO:0007669"/>
    <property type="project" value="TreeGrafter"/>
</dbReference>
<dbReference type="STRING" id="6832.A0A553NEZ2"/>
<comment type="catalytic activity">
    <reaction evidence="14">
        <text>Ca(2+)(in) = Ca(2+)(out)</text>
        <dbReference type="Rhea" id="RHEA:29671"/>
        <dbReference type="ChEBI" id="CHEBI:29108"/>
    </reaction>
</comment>
<keyword evidence="11 15" id="KW-0496">Mitochondrion</keyword>
<feature type="transmembrane region" description="Helical" evidence="15">
    <location>
        <begin position="249"/>
        <end position="268"/>
    </location>
</feature>
<evidence type="ECO:0000256" key="6">
    <source>
        <dbReference type="ARBA" id="ARBA00022692"/>
    </source>
</evidence>
<protein>
    <recommendedName>
        <fullName evidence="15">Calcium uniporter protein</fullName>
    </recommendedName>
</protein>
<keyword evidence="13 15" id="KW-0407">Ion channel</keyword>
<keyword evidence="9 15" id="KW-1133">Transmembrane helix</keyword>
<comment type="similarity">
    <text evidence="2 15">Belongs to the MCU (TC 1.A.77) family.</text>
</comment>
<dbReference type="GO" id="GO:0051560">
    <property type="term" value="P:mitochondrial calcium ion homeostasis"/>
    <property type="evidence" value="ECO:0007669"/>
    <property type="project" value="UniProtKB-UniRule"/>
</dbReference>
<evidence type="ECO:0000256" key="3">
    <source>
        <dbReference type="ARBA" id="ARBA00022448"/>
    </source>
</evidence>
<evidence type="ECO:0000313" key="18">
    <source>
        <dbReference type="EMBL" id="TRY64014.1"/>
    </source>
</evidence>
<dbReference type="OrthoDB" id="278338at2759"/>
<evidence type="ECO:0000256" key="8">
    <source>
        <dbReference type="ARBA" id="ARBA00022837"/>
    </source>
</evidence>
<keyword evidence="8 15" id="KW-0106">Calcium</keyword>
<dbReference type="GO" id="GO:0005262">
    <property type="term" value="F:calcium channel activity"/>
    <property type="evidence" value="ECO:0007669"/>
    <property type="project" value="UniProtKB-UniRule"/>
</dbReference>
<evidence type="ECO:0000256" key="16">
    <source>
        <dbReference type="SAM" id="MobiDB-lite"/>
    </source>
</evidence>
<dbReference type="Proteomes" id="UP000318571">
    <property type="component" value="Chromosome 10"/>
</dbReference>
<dbReference type="InterPro" id="IPR006769">
    <property type="entry name" value="MCU_C"/>
</dbReference>
<dbReference type="Pfam" id="PF04678">
    <property type="entry name" value="MCU"/>
    <property type="match status" value="1"/>
</dbReference>
<proteinExistence type="inferred from homology"/>
<keyword evidence="7 15" id="KW-0999">Mitochondrion inner membrane</keyword>
<evidence type="ECO:0000256" key="12">
    <source>
        <dbReference type="ARBA" id="ARBA00023136"/>
    </source>
</evidence>
<feature type="transmembrane region" description="Helical" evidence="15">
    <location>
        <begin position="280"/>
        <end position="298"/>
    </location>
</feature>
<evidence type="ECO:0000256" key="10">
    <source>
        <dbReference type="ARBA" id="ARBA00023065"/>
    </source>
</evidence>
<evidence type="ECO:0000256" key="4">
    <source>
        <dbReference type="ARBA" id="ARBA00022568"/>
    </source>
</evidence>
<comment type="subcellular location">
    <subcellularLocation>
        <location evidence="1 15">Mitochondrion inner membrane</location>
        <topology evidence="1 15">Multi-pass membrane protein</topology>
    </subcellularLocation>
</comment>
<dbReference type="GO" id="GO:0015292">
    <property type="term" value="F:uniporter activity"/>
    <property type="evidence" value="ECO:0007669"/>
    <property type="project" value="UniProtKB-UniRule"/>
</dbReference>
<keyword evidence="3 15" id="KW-0813">Transport</keyword>